<reference evidence="2" key="2">
    <citation type="submission" date="2013-07" db="EMBL/GenBank/DDBJ databases">
        <authorList>
            <person name="Morais-Silva F.O."/>
            <person name="Rezende A.M."/>
            <person name="Pimentel C."/>
            <person name="Resende D.M."/>
            <person name="Santos C.I."/>
            <person name="Clemente C."/>
            <person name="de Oliveira L.M."/>
            <person name="da Silva S.M."/>
            <person name="Costa D.A."/>
            <person name="Varela-Raposo A."/>
            <person name="Horacio E.C.A."/>
            <person name="Matos M."/>
            <person name="Flores O."/>
            <person name="Ruiz J.C."/>
            <person name="Rodrigues-Pousada C."/>
        </authorList>
    </citation>
    <scope>NUCLEOTIDE SEQUENCE [LARGE SCALE GENOMIC DNA]</scope>
    <source>
        <strain evidence="2">ATCC 19364 / DSM 1382 / NCIMB 9332 / VKM B-1759</strain>
    </source>
</reference>
<dbReference type="Proteomes" id="UP000016587">
    <property type="component" value="Chromosome"/>
</dbReference>
<dbReference type="STRING" id="1121448.DGI_2005"/>
<name>T2GC76_MEGG1</name>
<organism evidence="1 2">
    <name type="scientific">Megalodesulfovibrio gigas (strain ATCC 19364 / DSM 1382 / NCIMB 9332 / VKM B-1759)</name>
    <name type="common">Desulfovibrio gigas</name>
    <dbReference type="NCBI Taxonomy" id="1121448"/>
    <lineage>
        <taxon>Bacteria</taxon>
        <taxon>Pseudomonadati</taxon>
        <taxon>Thermodesulfobacteriota</taxon>
        <taxon>Desulfovibrionia</taxon>
        <taxon>Desulfovibrionales</taxon>
        <taxon>Desulfovibrionaceae</taxon>
        <taxon>Megalodesulfovibrio</taxon>
    </lineage>
</organism>
<dbReference type="EMBL" id="CP006585">
    <property type="protein sequence ID" value="AGW13779.1"/>
    <property type="molecule type" value="Genomic_DNA"/>
</dbReference>
<keyword evidence="2" id="KW-1185">Reference proteome</keyword>
<accession>T2GC76</accession>
<gene>
    <name evidence="1" type="ORF">DGI_2005</name>
</gene>
<dbReference type="KEGG" id="dgg:DGI_2005"/>
<protein>
    <submittedName>
        <fullName evidence="1">Uncharacterized protein</fullName>
    </submittedName>
</protein>
<evidence type="ECO:0000313" key="1">
    <source>
        <dbReference type="EMBL" id="AGW13779.1"/>
    </source>
</evidence>
<dbReference type="HOGENOM" id="CLU_2952877_0_0_7"/>
<proteinExistence type="predicted"/>
<dbReference type="PATRIC" id="fig|1121448.10.peg.1961"/>
<dbReference type="RefSeq" id="WP_021760676.1">
    <property type="nucleotide sequence ID" value="NC_022444.1"/>
</dbReference>
<reference evidence="1 2" key="1">
    <citation type="journal article" date="2013" name="J. Bacteriol.">
        <title>Roles of HynAB and Ech, the only two hydrogenases found in the model sulfate reducer Desulfovibrio gigas.</title>
        <authorList>
            <person name="Morais-Silva F.O."/>
            <person name="Santos C.I."/>
            <person name="Rodrigues R."/>
            <person name="Pereira I.A."/>
            <person name="Rodrigues-Pousada C."/>
        </authorList>
    </citation>
    <scope>NUCLEOTIDE SEQUENCE [LARGE SCALE GENOMIC DNA]</scope>
    <source>
        <strain evidence="2">ATCC 19364 / DSM 1382 / NCIMB 9332 / VKM B-1759</strain>
    </source>
</reference>
<dbReference type="AlphaFoldDB" id="T2GC76"/>
<sequence>MPELVFAICLLLAAVCISLHAFTAADRKFTRDIAAMDKRLGLPPCFSLEERLKHKGIMP</sequence>
<evidence type="ECO:0000313" key="2">
    <source>
        <dbReference type="Proteomes" id="UP000016587"/>
    </source>
</evidence>